<dbReference type="InterPro" id="IPR028110">
    <property type="entry name" value="TMEM254"/>
</dbReference>
<proteinExistence type="predicted"/>
<comment type="caution">
    <text evidence="7">The sequence shown here is derived from an EMBL/GenBank/DDBJ whole genome shotgun (WGS) entry which is preliminary data.</text>
</comment>
<reference evidence="7" key="1">
    <citation type="submission" date="2019-08" db="EMBL/GenBank/DDBJ databases">
        <title>The improved chromosome-level genome for the pearl oyster Pinctada fucata martensii using PacBio sequencing and Hi-C.</title>
        <authorList>
            <person name="Zheng Z."/>
        </authorList>
    </citation>
    <scope>NUCLEOTIDE SEQUENCE</scope>
    <source>
        <strain evidence="7">ZZ-2019</strain>
        <tissue evidence="7">Adductor muscle</tissue>
    </source>
</reference>
<evidence type="ECO:0000256" key="6">
    <source>
        <dbReference type="SAM" id="Phobius"/>
    </source>
</evidence>
<dbReference type="AlphaFoldDB" id="A0AA89BXR4"/>
<dbReference type="PANTHER" id="PTHR34104:SF3">
    <property type="entry name" value="TRANSMEMBRANE PROTEIN 254"/>
    <property type="match status" value="1"/>
</dbReference>
<keyword evidence="8" id="KW-1185">Reference proteome</keyword>
<protein>
    <recommendedName>
        <fullName evidence="5">Transmembrane protein 254</fullName>
    </recommendedName>
</protein>
<organism evidence="7 8">
    <name type="scientific">Pinctada imbricata</name>
    <name type="common">Atlantic pearl-oyster</name>
    <name type="synonym">Pinctada martensii</name>
    <dbReference type="NCBI Taxonomy" id="66713"/>
    <lineage>
        <taxon>Eukaryota</taxon>
        <taxon>Metazoa</taxon>
        <taxon>Spiralia</taxon>
        <taxon>Lophotrochozoa</taxon>
        <taxon>Mollusca</taxon>
        <taxon>Bivalvia</taxon>
        <taxon>Autobranchia</taxon>
        <taxon>Pteriomorphia</taxon>
        <taxon>Pterioida</taxon>
        <taxon>Pterioidea</taxon>
        <taxon>Pteriidae</taxon>
        <taxon>Pinctada</taxon>
    </lineage>
</organism>
<gene>
    <name evidence="7" type="ORF">FSP39_000407</name>
</gene>
<evidence type="ECO:0000256" key="2">
    <source>
        <dbReference type="ARBA" id="ARBA00022692"/>
    </source>
</evidence>
<dbReference type="GO" id="GO:0016020">
    <property type="term" value="C:membrane"/>
    <property type="evidence" value="ECO:0007669"/>
    <property type="project" value="UniProtKB-SubCell"/>
</dbReference>
<evidence type="ECO:0000313" key="8">
    <source>
        <dbReference type="Proteomes" id="UP001186944"/>
    </source>
</evidence>
<keyword evidence="2 6" id="KW-0812">Transmembrane</keyword>
<name>A0AA89BXR4_PINIB</name>
<evidence type="ECO:0000256" key="5">
    <source>
        <dbReference type="ARBA" id="ARBA00034834"/>
    </source>
</evidence>
<sequence>MDENYFRFAHPGWMLTIGFGLYVLTLSTFTPQDIPVYFGPIGSLGKYLGTNYPQGIRLLFWATVAAHVGEALYSLKLCRDRNLSGTATFKWVFQTFLFGFSSLMRLTEYKLKNK</sequence>
<evidence type="ECO:0000256" key="1">
    <source>
        <dbReference type="ARBA" id="ARBA00004141"/>
    </source>
</evidence>
<evidence type="ECO:0000256" key="3">
    <source>
        <dbReference type="ARBA" id="ARBA00022989"/>
    </source>
</evidence>
<keyword evidence="3 6" id="KW-1133">Transmembrane helix</keyword>
<comment type="subcellular location">
    <subcellularLocation>
        <location evidence="1">Membrane</location>
        <topology evidence="1">Multi-pass membrane protein</topology>
    </subcellularLocation>
</comment>
<keyword evidence="4 6" id="KW-0472">Membrane</keyword>
<feature type="transmembrane region" description="Helical" evidence="6">
    <location>
        <begin position="58"/>
        <end position="75"/>
    </location>
</feature>
<accession>A0AA89BXR4</accession>
<dbReference type="Pfam" id="PF14934">
    <property type="entry name" value="TMEM254"/>
    <property type="match status" value="1"/>
</dbReference>
<dbReference type="PANTHER" id="PTHR34104">
    <property type="entry name" value="TRANSMEMBRANE PROTEIN 254"/>
    <property type="match status" value="1"/>
</dbReference>
<feature type="transmembrane region" description="Helical" evidence="6">
    <location>
        <begin position="12"/>
        <end position="30"/>
    </location>
</feature>
<dbReference type="Proteomes" id="UP001186944">
    <property type="component" value="Unassembled WGS sequence"/>
</dbReference>
<evidence type="ECO:0000313" key="7">
    <source>
        <dbReference type="EMBL" id="KAK3094334.1"/>
    </source>
</evidence>
<dbReference type="EMBL" id="VSWD01000008">
    <property type="protein sequence ID" value="KAK3094334.1"/>
    <property type="molecule type" value="Genomic_DNA"/>
</dbReference>
<evidence type="ECO:0000256" key="4">
    <source>
        <dbReference type="ARBA" id="ARBA00023136"/>
    </source>
</evidence>